<organism evidence="1 2">
    <name type="scientific">Oedothorax gibbosus</name>
    <dbReference type="NCBI Taxonomy" id="931172"/>
    <lineage>
        <taxon>Eukaryota</taxon>
        <taxon>Metazoa</taxon>
        <taxon>Ecdysozoa</taxon>
        <taxon>Arthropoda</taxon>
        <taxon>Chelicerata</taxon>
        <taxon>Arachnida</taxon>
        <taxon>Araneae</taxon>
        <taxon>Araneomorphae</taxon>
        <taxon>Entelegynae</taxon>
        <taxon>Araneoidea</taxon>
        <taxon>Linyphiidae</taxon>
        <taxon>Erigoninae</taxon>
        <taxon>Oedothorax</taxon>
    </lineage>
</organism>
<protein>
    <submittedName>
        <fullName evidence="1">Uncharacterized protein</fullName>
    </submittedName>
</protein>
<sequence>MREIFSLCSQSIISAERSGVCKTRTRRTRRSDVAGSRDARGSGGAIGGGAACGRHFGSIDEAIVSAVLRVLDFSHGVWGFFVCLFWINLGM</sequence>
<dbReference type="AlphaFoldDB" id="A0AAV6UXF6"/>
<evidence type="ECO:0000313" key="1">
    <source>
        <dbReference type="EMBL" id="KAG8188041.1"/>
    </source>
</evidence>
<proteinExistence type="predicted"/>
<reference evidence="1 2" key="1">
    <citation type="journal article" date="2022" name="Nat. Ecol. Evol.">
        <title>A masculinizing supergene underlies an exaggerated male reproductive morph in a spider.</title>
        <authorList>
            <person name="Hendrickx F."/>
            <person name="De Corte Z."/>
            <person name="Sonet G."/>
            <person name="Van Belleghem S.M."/>
            <person name="Kostlbacher S."/>
            <person name="Vangestel C."/>
        </authorList>
    </citation>
    <scope>NUCLEOTIDE SEQUENCE [LARGE SCALE GENOMIC DNA]</scope>
    <source>
        <tissue evidence="1">Whole body</tissue>
    </source>
</reference>
<gene>
    <name evidence="1" type="ORF">JTE90_009915</name>
</gene>
<comment type="caution">
    <text evidence="1">The sequence shown here is derived from an EMBL/GenBank/DDBJ whole genome shotgun (WGS) entry which is preliminary data.</text>
</comment>
<accession>A0AAV6UXF6</accession>
<dbReference type="Proteomes" id="UP000827092">
    <property type="component" value="Unassembled WGS sequence"/>
</dbReference>
<keyword evidence="2" id="KW-1185">Reference proteome</keyword>
<name>A0AAV6UXF6_9ARAC</name>
<evidence type="ECO:0000313" key="2">
    <source>
        <dbReference type="Proteomes" id="UP000827092"/>
    </source>
</evidence>
<dbReference type="EMBL" id="JAFNEN010000251">
    <property type="protein sequence ID" value="KAG8188041.1"/>
    <property type="molecule type" value="Genomic_DNA"/>
</dbReference>